<dbReference type="InterPro" id="IPR008532">
    <property type="entry name" value="NFACT_RNA-bd"/>
</dbReference>
<dbReference type="STRING" id="1522189.A0A316VPH6"/>
<protein>
    <submittedName>
        <fullName evidence="4">DUF814-domain-containing protein</fullName>
    </submittedName>
</protein>
<dbReference type="EMBL" id="KZ819464">
    <property type="protein sequence ID" value="PWN39477.1"/>
    <property type="molecule type" value="Genomic_DNA"/>
</dbReference>
<evidence type="ECO:0000313" key="5">
    <source>
        <dbReference type="Proteomes" id="UP000245783"/>
    </source>
</evidence>
<keyword evidence="5" id="KW-1185">Reference proteome</keyword>
<dbReference type="GeneID" id="37037317"/>
<organism evidence="4 5">
    <name type="scientific">Ceraceosorus guamensis</name>
    <dbReference type="NCBI Taxonomy" id="1522189"/>
    <lineage>
        <taxon>Eukaryota</taxon>
        <taxon>Fungi</taxon>
        <taxon>Dikarya</taxon>
        <taxon>Basidiomycota</taxon>
        <taxon>Ustilaginomycotina</taxon>
        <taxon>Exobasidiomycetes</taxon>
        <taxon>Ceraceosorales</taxon>
        <taxon>Ceraceosoraceae</taxon>
        <taxon>Ceraceosorus</taxon>
    </lineage>
</organism>
<dbReference type="RefSeq" id="XP_025366637.1">
    <property type="nucleotide sequence ID" value="XM_025515447.1"/>
</dbReference>
<evidence type="ECO:0000313" key="4">
    <source>
        <dbReference type="EMBL" id="PWN39477.1"/>
    </source>
</evidence>
<proteinExistence type="inferred from homology"/>
<dbReference type="Proteomes" id="UP000245783">
    <property type="component" value="Unassembled WGS sequence"/>
</dbReference>
<comment type="similarity">
    <text evidence="1">Belongs to the CCDC25 family.</text>
</comment>
<dbReference type="PANTHER" id="PTHR13049">
    <property type="entry name" value="DUF814-RELATED"/>
    <property type="match status" value="1"/>
</dbReference>
<evidence type="ECO:0000256" key="1">
    <source>
        <dbReference type="ARBA" id="ARBA00008998"/>
    </source>
</evidence>
<dbReference type="InParanoid" id="A0A316VPH6"/>
<feature type="region of interest" description="Disordered" evidence="2">
    <location>
        <begin position="145"/>
        <end position="227"/>
    </location>
</feature>
<gene>
    <name evidence="4" type="ORF">IE81DRAFT_335593</name>
</gene>
<name>A0A316VPH6_9BASI</name>
<evidence type="ECO:0000259" key="3">
    <source>
        <dbReference type="Pfam" id="PF05670"/>
    </source>
</evidence>
<dbReference type="Pfam" id="PF05670">
    <property type="entry name" value="NFACT-R_1"/>
    <property type="match status" value="1"/>
</dbReference>
<accession>A0A316VPH6</accession>
<feature type="domain" description="NFACT RNA-binding" evidence="3">
    <location>
        <begin position="1"/>
        <end position="112"/>
    </location>
</feature>
<dbReference type="AlphaFoldDB" id="A0A316VPH6"/>
<dbReference type="PANTHER" id="PTHR13049:SF2">
    <property type="entry name" value="COILED-COIL DOMAIN-CONTAINING PROTEIN 25"/>
    <property type="match status" value="1"/>
</dbReference>
<feature type="compositionally biased region" description="Basic and acidic residues" evidence="2">
    <location>
        <begin position="191"/>
        <end position="213"/>
    </location>
</feature>
<sequence>MVLFFTSTVTCPPTSLYMGKDKFENEVLLKYGDELDVWFHVDKLSSAHVYLRLQEDMKWEEIPKTLLEDIGQLTKANSIEGNKKQTVTIIYTPWSNVKKTGDLATGAVQFHNDRIVRRHHIAAKDNAILNRLNKTKREELVDHEAVRQERERAKGRERKEVAVKERNAKLAEQRARQEAKASQDYSNPRAKAQEEKEKSAAGDDAERIGVREEQSEEEDAGSEGSFM</sequence>
<reference evidence="4 5" key="1">
    <citation type="journal article" date="2018" name="Mol. Biol. Evol.">
        <title>Broad Genomic Sampling Reveals a Smut Pathogenic Ancestry of the Fungal Clade Ustilaginomycotina.</title>
        <authorList>
            <person name="Kijpornyongpan T."/>
            <person name="Mondo S.J."/>
            <person name="Barry K."/>
            <person name="Sandor L."/>
            <person name="Lee J."/>
            <person name="Lipzen A."/>
            <person name="Pangilinan J."/>
            <person name="LaButti K."/>
            <person name="Hainaut M."/>
            <person name="Henrissat B."/>
            <person name="Grigoriev I.V."/>
            <person name="Spatafora J.W."/>
            <person name="Aime M.C."/>
        </authorList>
    </citation>
    <scope>NUCLEOTIDE SEQUENCE [LARGE SCALE GENOMIC DNA]</scope>
    <source>
        <strain evidence="4 5">MCA 4658</strain>
    </source>
</reference>
<dbReference type="InterPro" id="IPR039730">
    <property type="entry name" value="Jlp2/Ccd25"/>
</dbReference>
<feature type="compositionally biased region" description="Basic and acidic residues" evidence="2">
    <location>
        <begin position="145"/>
        <end position="181"/>
    </location>
</feature>
<evidence type="ECO:0000256" key="2">
    <source>
        <dbReference type="SAM" id="MobiDB-lite"/>
    </source>
</evidence>
<dbReference type="OrthoDB" id="200398at2759"/>